<organism evidence="2 3">
    <name type="scientific">Dentipellis fragilis</name>
    <dbReference type="NCBI Taxonomy" id="205917"/>
    <lineage>
        <taxon>Eukaryota</taxon>
        <taxon>Fungi</taxon>
        <taxon>Dikarya</taxon>
        <taxon>Basidiomycota</taxon>
        <taxon>Agaricomycotina</taxon>
        <taxon>Agaricomycetes</taxon>
        <taxon>Russulales</taxon>
        <taxon>Hericiaceae</taxon>
        <taxon>Dentipellis</taxon>
    </lineage>
</organism>
<dbReference type="AlphaFoldDB" id="A0A4Y9Y4Z4"/>
<accession>A0A4Y9Y4Z4</accession>
<feature type="region of interest" description="Disordered" evidence="1">
    <location>
        <begin position="258"/>
        <end position="279"/>
    </location>
</feature>
<gene>
    <name evidence="2" type="ORF">EVG20_g8907</name>
</gene>
<sequence length="379" mass="41315">MPKLVLTLFMRVYSSFIRSFVTVARRCARIYETYLEPAPLLPRASTMRTESHGVPVRHVLCLRTHAWLGREHILVCPSALAQCIGRVYPSLAVGSPPAGAGAPDGSRLGRARAVQVAQSTSVCVNMAATTAGGRRDGTRGCALRSDETRAIVPTSALPRSPDIGCQVSSDAAAAVMSRKQIVVKIKRHTRLALCARQESRRSALFAREKSRSLTELPSAAQRLRLAHSMLACVPTACRRLGVARKRKFSMGRRPMIQVTAQQRTSTRAGPRSAGNYNKQNSRSVPIQAIQIRLPLTFSCILAARHYEATHALVATQEMVGGRTKETACGAPDGHFTGDGDDPVLDAVVVSQVRPAMMTFSRQRVLMLRPPVVRQMRSSE</sequence>
<dbReference type="EMBL" id="SEOQ01000823">
    <property type="protein sequence ID" value="TFY56491.1"/>
    <property type="molecule type" value="Genomic_DNA"/>
</dbReference>
<evidence type="ECO:0000313" key="3">
    <source>
        <dbReference type="Proteomes" id="UP000298327"/>
    </source>
</evidence>
<reference evidence="2 3" key="1">
    <citation type="submission" date="2019-02" db="EMBL/GenBank/DDBJ databases">
        <title>Genome sequencing of the rare red list fungi Dentipellis fragilis.</title>
        <authorList>
            <person name="Buettner E."/>
            <person name="Kellner H."/>
        </authorList>
    </citation>
    <scope>NUCLEOTIDE SEQUENCE [LARGE SCALE GENOMIC DNA]</scope>
    <source>
        <strain evidence="2 3">DSM 105465</strain>
    </source>
</reference>
<name>A0A4Y9Y4Z4_9AGAM</name>
<evidence type="ECO:0000313" key="2">
    <source>
        <dbReference type="EMBL" id="TFY56491.1"/>
    </source>
</evidence>
<keyword evidence="3" id="KW-1185">Reference proteome</keyword>
<comment type="caution">
    <text evidence="2">The sequence shown here is derived from an EMBL/GenBank/DDBJ whole genome shotgun (WGS) entry which is preliminary data.</text>
</comment>
<evidence type="ECO:0000256" key="1">
    <source>
        <dbReference type="SAM" id="MobiDB-lite"/>
    </source>
</evidence>
<feature type="compositionally biased region" description="Polar residues" evidence="1">
    <location>
        <begin position="258"/>
        <end position="267"/>
    </location>
</feature>
<dbReference type="Proteomes" id="UP000298327">
    <property type="component" value="Unassembled WGS sequence"/>
</dbReference>
<proteinExistence type="predicted"/>
<protein>
    <submittedName>
        <fullName evidence="2">Uncharacterized protein</fullName>
    </submittedName>
</protein>